<keyword evidence="9" id="KW-1185">Reference proteome</keyword>
<keyword evidence="3 6" id="KW-0547">Nucleotide-binding</keyword>
<dbReference type="PANTHER" id="PTHR43033:SF1">
    <property type="entry name" value="TRNA(ILE)-LYSIDINE SYNTHASE-RELATED"/>
    <property type="match status" value="1"/>
</dbReference>
<gene>
    <name evidence="6 8" type="primary">tilS</name>
    <name evidence="8" type="ORF">C5F48_15960</name>
</gene>
<comment type="catalytic activity">
    <reaction evidence="5 6">
        <text>cytidine(34) in tRNA(Ile2) + L-lysine + ATP = lysidine(34) in tRNA(Ile2) + AMP + diphosphate + H(+)</text>
        <dbReference type="Rhea" id="RHEA:43744"/>
        <dbReference type="Rhea" id="RHEA-COMP:10625"/>
        <dbReference type="Rhea" id="RHEA-COMP:10670"/>
        <dbReference type="ChEBI" id="CHEBI:15378"/>
        <dbReference type="ChEBI" id="CHEBI:30616"/>
        <dbReference type="ChEBI" id="CHEBI:32551"/>
        <dbReference type="ChEBI" id="CHEBI:33019"/>
        <dbReference type="ChEBI" id="CHEBI:82748"/>
        <dbReference type="ChEBI" id="CHEBI:83665"/>
        <dbReference type="ChEBI" id="CHEBI:456215"/>
        <dbReference type="EC" id="6.3.4.19"/>
    </reaction>
</comment>
<dbReference type="CDD" id="cd01992">
    <property type="entry name" value="TilS_N"/>
    <property type="match status" value="1"/>
</dbReference>
<reference evidence="8 9" key="1">
    <citation type="submission" date="2018-03" db="EMBL/GenBank/DDBJ databases">
        <title>Cereibacter changlensis.</title>
        <authorList>
            <person name="Meyer T.E."/>
            <person name="Miller S."/>
            <person name="Lodha T."/>
            <person name="Gandham S."/>
            <person name="Chintalapati S."/>
            <person name="Chintalapati V.R."/>
        </authorList>
    </citation>
    <scope>NUCLEOTIDE SEQUENCE [LARGE SCALE GENOMIC DNA]</scope>
    <source>
        <strain evidence="8 9">JA139</strain>
    </source>
</reference>
<evidence type="ECO:0000256" key="2">
    <source>
        <dbReference type="ARBA" id="ARBA00022694"/>
    </source>
</evidence>
<name>A0A2T4JS40_9RHOB</name>
<keyword evidence="1 6" id="KW-0436">Ligase</keyword>
<protein>
    <recommendedName>
        <fullName evidence="6">tRNA(Ile)-lysidine synthase</fullName>
        <ecNumber evidence="6">6.3.4.19</ecNumber>
    </recommendedName>
    <alternativeName>
        <fullName evidence="6">tRNA(Ile)-2-lysyl-cytidine synthase</fullName>
    </alternativeName>
    <alternativeName>
        <fullName evidence="6">tRNA(Ile)-lysidine synthetase</fullName>
    </alternativeName>
</protein>
<feature type="domain" description="tRNA(Ile)-lysidine/2-thiocytidine synthase N-terminal" evidence="7">
    <location>
        <begin position="23"/>
        <end position="195"/>
    </location>
</feature>
<dbReference type="PANTHER" id="PTHR43033">
    <property type="entry name" value="TRNA(ILE)-LYSIDINE SYNTHASE-RELATED"/>
    <property type="match status" value="1"/>
</dbReference>
<proteinExistence type="inferred from homology"/>
<dbReference type="GO" id="GO:0005524">
    <property type="term" value="F:ATP binding"/>
    <property type="evidence" value="ECO:0007669"/>
    <property type="project" value="UniProtKB-UniRule"/>
</dbReference>
<keyword evidence="6" id="KW-0963">Cytoplasm</keyword>
<dbReference type="GO" id="GO:0006400">
    <property type="term" value="P:tRNA modification"/>
    <property type="evidence" value="ECO:0007669"/>
    <property type="project" value="UniProtKB-UniRule"/>
</dbReference>
<dbReference type="NCBIfam" id="TIGR02432">
    <property type="entry name" value="lysidine_TilS_N"/>
    <property type="match status" value="1"/>
</dbReference>
<evidence type="ECO:0000259" key="7">
    <source>
        <dbReference type="Pfam" id="PF01171"/>
    </source>
</evidence>
<dbReference type="InterPro" id="IPR014729">
    <property type="entry name" value="Rossmann-like_a/b/a_fold"/>
</dbReference>
<dbReference type="InterPro" id="IPR011063">
    <property type="entry name" value="TilS/TtcA_N"/>
</dbReference>
<comment type="subcellular location">
    <subcellularLocation>
        <location evidence="6">Cytoplasm</location>
    </subcellularLocation>
</comment>
<dbReference type="EC" id="6.3.4.19" evidence="6"/>
<evidence type="ECO:0000256" key="3">
    <source>
        <dbReference type="ARBA" id="ARBA00022741"/>
    </source>
</evidence>
<dbReference type="OrthoDB" id="9807403at2"/>
<dbReference type="InterPro" id="IPR012795">
    <property type="entry name" value="tRNA_Ile_lys_synt_N"/>
</dbReference>
<dbReference type="HAMAP" id="MF_01161">
    <property type="entry name" value="tRNA_Ile_lys_synt"/>
    <property type="match status" value="1"/>
</dbReference>
<dbReference type="InterPro" id="IPR012094">
    <property type="entry name" value="tRNA_Ile_lys_synt"/>
</dbReference>
<keyword evidence="4 6" id="KW-0067">ATP-binding</keyword>
<dbReference type="SUPFAM" id="SSF52402">
    <property type="entry name" value="Adenine nucleotide alpha hydrolases-like"/>
    <property type="match status" value="1"/>
</dbReference>
<evidence type="ECO:0000256" key="1">
    <source>
        <dbReference type="ARBA" id="ARBA00022598"/>
    </source>
</evidence>
<evidence type="ECO:0000313" key="8">
    <source>
        <dbReference type="EMBL" id="PTE20734.1"/>
    </source>
</evidence>
<comment type="similarity">
    <text evidence="6">Belongs to the tRNA(Ile)-lysidine synthase family.</text>
</comment>
<comment type="domain">
    <text evidence="6">The N-terminal region contains the highly conserved SGGXDS motif, predicted to be a P-loop motif involved in ATP binding.</text>
</comment>
<dbReference type="Pfam" id="PF01171">
    <property type="entry name" value="ATP_bind_3"/>
    <property type="match status" value="1"/>
</dbReference>
<dbReference type="EMBL" id="PZKG01000086">
    <property type="protein sequence ID" value="PTE20734.1"/>
    <property type="molecule type" value="Genomic_DNA"/>
</dbReference>
<dbReference type="GO" id="GO:0032267">
    <property type="term" value="F:tRNA(Ile)-lysidine synthase activity"/>
    <property type="evidence" value="ECO:0007669"/>
    <property type="project" value="UniProtKB-EC"/>
</dbReference>
<accession>A0A2T4JS40</accession>
<organism evidence="8 9">
    <name type="scientific">Cereibacter changlensis JA139</name>
    <dbReference type="NCBI Taxonomy" id="1188249"/>
    <lineage>
        <taxon>Bacteria</taxon>
        <taxon>Pseudomonadati</taxon>
        <taxon>Pseudomonadota</taxon>
        <taxon>Alphaproteobacteria</taxon>
        <taxon>Rhodobacterales</taxon>
        <taxon>Paracoccaceae</taxon>
        <taxon>Cereibacter</taxon>
    </lineage>
</organism>
<keyword evidence="2 6" id="KW-0819">tRNA processing</keyword>
<comment type="function">
    <text evidence="6">Ligates lysine onto the cytidine present at position 34 of the AUA codon-specific tRNA(Ile) that contains the anticodon CAU, in an ATP-dependent manner. Cytidine is converted to lysidine, thus changing the amino acid specificity of the tRNA from methionine to isoleucine.</text>
</comment>
<dbReference type="RefSeq" id="WP_107664880.1">
    <property type="nucleotide sequence ID" value="NZ_PZKG01000086.1"/>
</dbReference>
<comment type="caution">
    <text evidence="8">The sequence shown here is derived from an EMBL/GenBank/DDBJ whole genome shotgun (WGS) entry which is preliminary data.</text>
</comment>
<sequence>MPAPLLTRFLQGLGLAEAPVLGLAVSGGSDSLGLLHLAVEAGLTCHAVTVDHGLRPEAAAEAEAVARICAGLGVPHQVLRWRGWDRRGNLQDQARRARYRLIADWAQAQGIGAVALGHTRDDLAETFLMRLARGAGVDGLSAMQASRSHLGIRWLRPLLAIGRAELRADLAARGVAWADDPSNDNPAFDRVRVRRAMAGLDPLGLDAPRLAEVAGHLAEVREALEAGMLEAARRHARIDAGDVLLDRAVFDLPAEILRRLLVQALAFVSSAEYGPRGPALRLATERLRQADAVTLHGCRLAPGRHGLRIYREARAVEGCTAAPDALWDGRWRMSGPQNNGLQVRMLGIEGLAACKDWRATGRPRDSLIASPAVWQGERLVAAPLAGWQNGWTAATGRLEEAFFLSVLSH</sequence>
<feature type="binding site" evidence="6">
    <location>
        <begin position="26"/>
        <end position="31"/>
    </location>
    <ligand>
        <name>ATP</name>
        <dbReference type="ChEBI" id="CHEBI:30616"/>
    </ligand>
</feature>
<evidence type="ECO:0000313" key="9">
    <source>
        <dbReference type="Proteomes" id="UP000241010"/>
    </source>
</evidence>
<evidence type="ECO:0000256" key="5">
    <source>
        <dbReference type="ARBA" id="ARBA00048539"/>
    </source>
</evidence>
<dbReference type="Gene3D" id="3.40.50.620">
    <property type="entry name" value="HUPs"/>
    <property type="match status" value="1"/>
</dbReference>
<dbReference type="GO" id="GO:0005737">
    <property type="term" value="C:cytoplasm"/>
    <property type="evidence" value="ECO:0007669"/>
    <property type="project" value="UniProtKB-SubCell"/>
</dbReference>
<dbReference type="Proteomes" id="UP000241010">
    <property type="component" value="Unassembled WGS sequence"/>
</dbReference>
<evidence type="ECO:0000256" key="6">
    <source>
        <dbReference type="HAMAP-Rule" id="MF_01161"/>
    </source>
</evidence>
<dbReference type="AlphaFoldDB" id="A0A2T4JS40"/>
<evidence type="ECO:0000256" key="4">
    <source>
        <dbReference type="ARBA" id="ARBA00022840"/>
    </source>
</evidence>